<dbReference type="Pfam" id="PF03036">
    <property type="entry name" value="Perilipin"/>
    <property type="match status" value="1"/>
</dbReference>
<dbReference type="Proteomes" id="UP000515159">
    <property type="component" value="Chromosome 1"/>
</dbReference>
<dbReference type="InterPro" id="IPR004279">
    <property type="entry name" value="Perilipin"/>
</dbReference>
<protein>
    <recommendedName>
        <fullName evidence="4">Perilipin</fullName>
    </recommendedName>
</protein>
<dbReference type="OrthoDB" id="376826at2759"/>
<dbReference type="PIRSF" id="PIRSF036881">
    <property type="entry name" value="PAT"/>
    <property type="match status" value="1"/>
</dbReference>
<dbReference type="GeneID" id="117348059"/>
<evidence type="ECO:0000256" key="1">
    <source>
        <dbReference type="ARBA" id="ARBA00004502"/>
    </source>
</evidence>
<dbReference type="FunCoup" id="A0A6P8PLS9">
    <property type="interactions" value="315"/>
</dbReference>
<dbReference type="AlphaFoldDB" id="A0A6P8PLS9"/>
<dbReference type="RefSeq" id="XP_033775598.1">
    <property type="nucleotide sequence ID" value="XM_033919707.1"/>
</dbReference>
<dbReference type="InParanoid" id="A0A6P8PLS9"/>
<proteinExistence type="inferred from homology"/>
<dbReference type="Gene3D" id="1.20.120.340">
    <property type="entry name" value="Flagellar protein FliS"/>
    <property type="match status" value="2"/>
</dbReference>
<comment type="similarity">
    <text evidence="2 4">Belongs to the perilipin family.</text>
</comment>
<dbReference type="GO" id="GO:0005811">
    <property type="term" value="C:lipid droplet"/>
    <property type="evidence" value="ECO:0007669"/>
    <property type="project" value="UniProtKB-SubCell"/>
</dbReference>
<evidence type="ECO:0000256" key="4">
    <source>
        <dbReference type="PIRNR" id="PIRNR036881"/>
    </source>
</evidence>
<dbReference type="PANTHER" id="PTHR14024">
    <property type="entry name" value="PERILIPIN"/>
    <property type="match status" value="1"/>
</dbReference>
<name>A0A6P8PLS9_GEOSA</name>
<comment type="subcellular location">
    <subcellularLocation>
        <location evidence="1">Lipid droplet</location>
    </subcellularLocation>
</comment>
<evidence type="ECO:0000256" key="3">
    <source>
        <dbReference type="ARBA" id="ARBA00022677"/>
    </source>
</evidence>
<keyword evidence="5" id="KW-1185">Reference proteome</keyword>
<evidence type="ECO:0000313" key="6">
    <source>
        <dbReference type="RefSeq" id="XP_033775598.1"/>
    </source>
</evidence>
<dbReference type="GO" id="GO:0005829">
    <property type="term" value="C:cytosol"/>
    <property type="evidence" value="ECO:0007669"/>
    <property type="project" value="TreeGrafter"/>
</dbReference>
<evidence type="ECO:0000256" key="2">
    <source>
        <dbReference type="ARBA" id="ARBA00006311"/>
    </source>
</evidence>
<accession>A0A6P8PLS9</accession>
<keyword evidence="3" id="KW-0551">Lipid droplet</keyword>
<dbReference type="Gene3D" id="3.30.720.170">
    <property type="entry name" value="Perilipin, alpha-beta domain"/>
    <property type="match status" value="1"/>
</dbReference>
<dbReference type="GO" id="GO:0019915">
    <property type="term" value="P:lipid storage"/>
    <property type="evidence" value="ECO:0007669"/>
    <property type="project" value="TreeGrafter"/>
</dbReference>
<dbReference type="KEGG" id="gsh:117348059"/>
<evidence type="ECO:0000313" key="5">
    <source>
        <dbReference type="Proteomes" id="UP000515159"/>
    </source>
</evidence>
<sequence>MASVAAEPQQNVVMRVANLPLVSSTCAMVSSAYTSTKENHPYLKSACEVAEKGVKSITVAAFTSAKPIIQKLEPQIALANNYACIGLDKIEEKLPILYQPTDKVVANATYIVAGAKEAVAGTVTGAKDTITHTITGMLDRTKGAVQESVEMTKAAVSGSMNTVLSSHMVQMVSTGVDAALTKSEALVDQYLPLTEEEAAKEATSVEGFEAGTLKPSYYVRLGSLSSKVRRRTYEQALSRVKDAKIRSQDAISQLNTTVNLMEFVHKNLSSANKKLHEAQERLYKSWKEWKSSTGQQDREEAPSTEHIESRTLAIAQDLSRQLQTTCLTLVSSIQGLPQNIQDQAHNIRSMTGNIYQNFHSATSFRDVSDQLLTTSKGQLKKMKESLDDVMDYLVNNTPLNWLVGPFYPQLQHAEQENEAESASQQDRA</sequence>
<reference evidence="6" key="1">
    <citation type="submission" date="2025-08" db="UniProtKB">
        <authorList>
            <consortium name="RefSeq"/>
        </authorList>
    </citation>
    <scope>IDENTIFICATION</scope>
</reference>
<gene>
    <name evidence="6" type="primary">PLIN2</name>
</gene>
<dbReference type="SUPFAM" id="SSF109775">
    <property type="entry name" value="Mannose-6-phosphate receptor binding protein 1 (Tip47), C-terminal domain"/>
    <property type="match status" value="1"/>
</dbReference>
<organism evidence="5 6">
    <name type="scientific">Geotrypetes seraphini</name>
    <name type="common">Gaboon caecilian</name>
    <name type="synonym">Caecilia seraphini</name>
    <dbReference type="NCBI Taxonomy" id="260995"/>
    <lineage>
        <taxon>Eukaryota</taxon>
        <taxon>Metazoa</taxon>
        <taxon>Chordata</taxon>
        <taxon>Craniata</taxon>
        <taxon>Vertebrata</taxon>
        <taxon>Euteleostomi</taxon>
        <taxon>Amphibia</taxon>
        <taxon>Gymnophiona</taxon>
        <taxon>Geotrypetes</taxon>
    </lineage>
</organism>
<dbReference type="GO" id="GO:0010890">
    <property type="term" value="P:positive regulation of triglyceride storage"/>
    <property type="evidence" value="ECO:0007669"/>
    <property type="project" value="TreeGrafter"/>
</dbReference>
<dbReference type="CTD" id="123"/>
<dbReference type="PANTHER" id="PTHR14024:SF25">
    <property type="entry name" value="PERILIPIN-2"/>
    <property type="match status" value="1"/>
</dbReference>